<dbReference type="NCBIfam" id="TIGR01227">
    <property type="entry name" value="hutG"/>
    <property type="match status" value="1"/>
</dbReference>
<feature type="binding site" evidence="5">
    <location>
        <position position="156"/>
    </location>
    <ligand>
        <name>Mn(2+)</name>
        <dbReference type="ChEBI" id="CHEBI:29035"/>
        <label>2</label>
    </ligand>
</feature>
<feature type="binding site" evidence="5">
    <location>
        <position position="130"/>
    </location>
    <ligand>
        <name>Mn(2+)</name>
        <dbReference type="ChEBI" id="CHEBI:29035"/>
        <label>1</label>
    </ligand>
</feature>
<comment type="pathway">
    <text evidence="5">Amino-acid degradation; L-histidine degradation into L-glutamate; L-glutamate from N-formimidoyl-L-glutamate (hydrolase route): step 1/1.</text>
</comment>
<keyword evidence="1 5" id="KW-0479">Metal-binding</keyword>
<dbReference type="GO" id="GO:0050415">
    <property type="term" value="F:formimidoylglutamase activity"/>
    <property type="evidence" value="ECO:0007669"/>
    <property type="project" value="UniProtKB-EC"/>
</dbReference>
<comment type="cofactor">
    <cofactor evidence="5">
        <name>Mn(2+)</name>
        <dbReference type="ChEBI" id="CHEBI:29035"/>
    </cofactor>
    <text evidence="5">Binds 2 manganese ions per subunit.</text>
</comment>
<evidence type="ECO:0000256" key="7">
    <source>
        <dbReference type="PROSITE-ProRule" id="PRU00742"/>
    </source>
</evidence>
<dbReference type="InterPro" id="IPR023696">
    <property type="entry name" value="Ureohydrolase_dom_sf"/>
</dbReference>
<dbReference type="InterPro" id="IPR005923">
    <property type="entry name" value="HutG"/>
</dbReference>
<evidence type="ECO:0000256" key="6">
    <source>
        <dbReference type="NCBIfam" id="TIGR01227"/>
    </source>
</evidence>
<comment type="similarity">
    <text evidence="5 7 8">Belongs to the arginase family.</text>
</comment>
<evidence type="ECO:0000256" key="9">
    <source>
        <dbReference type="SAM" id="MobiDB-lite"/>
    </source>
</evidence>
<name>A0ABW5RLJ6_9MICO</name>
<dbReference type="PROSITE" id="PS51409">
    <property type="entry name" value="ARGINASE_2"/>
    <property type="match status" value="1"/>
</dbReference>
<evidence type="ECO:0000256" key="1">
    <source>
        <dbReference type="ARBA" id="ARBA00022723"/>
    </source>
</evidence>
<evidence type="ECO:0000256" key="2">
    <source>
        <dbReference type="ARBA" id="ARBA00022801"/>
    </source>
</evidence>
<evidence type="ECO:0000256" key="3">
    <source>
        <dbReference type="ARBA" id="ARBA00022808"/>
    </source>
</evidence>
<dbReference type="RefSeq" id="WP_066059551.1">
    <property type="nucleotide sequence ID" value="NZ_JBHUNF010000004.1"/>
</dbReference>
<reference evidence="11" key="1">
    <citation type="journal article" date="2019" name="Int. J. Syst. Evol. Microbiol.">
        <title>The Global Catalogue of Microorganisms (GCM) 10K type strain sequencing project: providing services to taxonomists for standard genome sequencing and annotation.</title>
        <authorList>
            <consortium name="The Broad Institute Genomics Platform"/>
            <consortium name="The Broad Institute Genome Sequencing Center for Infectious Disease"/>
            <person name="Wu L."/>
            <person name="Ma J."/>
        </authorList>
    </citation>
    <scope>NUCLEOTIDE SEQUENCE [LARGE SCALE GENOMIC DNA]</scope>
    <source>
        <strain evidence="11">TISTR 1511</strain>
    </source>
</reference>
<comment type="catalytic activity">
    <reaction evidence="5">
        <text>N-formimidoyl-L-glutamate + H2O = formamide + L-glutamate</text>
        <dbReference type="Rhea" id="RHEA:22492"/>
        <dbReference type="ChEBI" id="CHEBI:15377"/>
        <dbReference type="ChEBI" id="CHEBI:16397"/>
        <dbReference type="ChEBI" id="CHEBI:29985"/>
        <dbReference type="ChEBI" id="CHEBI:58928"/>
        <dbReference type="EC" id="3.5.3.8"/>
    </reaction>
</comment>
<dbReference type="PANTHER" id="PTHR11358">
    <property type="entry name" value="ARGINASE/AGMATINASE"/>
    <property type="match status" value="1"/>
</dbReference>
<keyword evidence="2 5" id="KW-0378">Hydrolase</keyword>
<proteinExistence type="inferred from homology"/>
<dbReference type="HAMAP" id="MF_00737">
    <property type="entry name" value="Formimidoylglutam"/>
    <property type="match status" value="1"/>
</dbReference>
<keyword evidence="3 5" id="KW-0369">Histidine metabolism</keyword>
<gene>
    <name evidence="5 10" type="primary">hutG</name>
    <name evidence="10" type="ORF">ACFSUQ_08345</name>
</gene>
<dbReference type="PANTHER" id="PTHR11358:SF35">
    <property type="entry name" value="FORMIMIDOYLGLUTAMASE"/>
    <property type="match status" value="1"/>
</dbReference>
<feature type="binding site" evidence="5">
    <location>
        <position position="244"/>
    </location>
    <ligand>
        <name>Mn(2+)</name>
        <dbReference type="ChEBI" id="CHEBI:29035"/>
        <label>2</label>
    </ligand>
</feature>
<feature type="region of interest" description="Disordered" evidence="9">
    <location>
        <begin position="1"/>
        <end position="23"/>
    </location>
</feature>
<dbReference type="InterPro" id="IPR020855">
    <property type="entry name" value="Ureohydrolase_Mn_BS"/>
</dbReference>
<feature type="binding site" evidence="5">
    <location>
        <position position="244"/>
    </location>
    <ligand>
        <name>Mn(2+)</name>
        <dbReference type="ChEBI" id="CHEBI:29035"/>
        <label>1</label>
    </ligand>
</feature>
<dbReference type="CDD" id="cd09988">
    <property type="entry name" value="Formimidoylglutamase"/>
    <property type="match status" value="1"/>
</dbReference>
<dbReference type="PROSITE" id="PS01053">
    <property type="entry name" value="ARGINASE_1"/>
    <property type="match status" value="1"/>
</dbReference>
<organism evidence="10 11">
    <name type="scientific">Gulosibacter bifidus</name>
    <dbReference type="NCBI Taxonomy" id="272239"/>
    <lineage>
        <taxon>Bacteria</taxon>
        <taxon>Bacillati</taxon>
        <taxon>Actinomycetota</taxon>
        <taxon>Actinomycetes</taxon>
        <taxon>Micrococcales</taxon>
        <taxon>Microbacteriaceae</taxon>
        <taxon>Gulosibacter</taxon>
    </lineage>
</organism>
<feature type="binding site" evidence="5">
    <location>
        <position position="160"/>
    </location>
    <ligand>
        <name>Mn(2+)</name>
        <dbReference type="ChEBI" id="CHEBI:29035"/>
        <label>1</label>
    </ligand>
</feature>
<feature type="binding site" evidence="5">
    <location>
        <position position="246"/>
    </location>
    <ligand>
        <name>Mn(2+)</name>
        <dbReference type="ChEBI" id="CHEBI:29035"/>
        <label>2</label>
    </ligand>
</feature>
<dbReference type="InterPro" id="IPR006035">
    <property type="entry name" value="Ureohydrolase"/>
</dbReference>
<dbReference type="Gene3D" id="3.40.800.10">
    <property type="entry name" value="Ureohydrolase domain"/>
    <property type="match status" value="1"/>
</dbReference>
<dbReference type="EC" id="3.5.3.8" evidence="5 6"/>
<dbReference type="Proteomes" id="UP001597453">
    <property type="component" value="Unassembled WGS sequence"/>
</dbReference>
<comment type="caution">
    <text evidence="10">The sequence shown here is derived from an EMBL/GenBank/DDBJ whole genome shotgun (WGS) entry which is preliminary data.</text>
</comment>
<keyword evidence="4 5" id="KW-0464">Manganese</keyword>
<evidence type="ECO:0000256" key="4">
    <source>
        <dbReference type="ARBA" id="ARBA00023211"/>
    </source>
</evidence>
<feature type="binding site" evidence="5">
    <location>
        <position position="156"/>
    </location>
    <ligand>
        <name>Mn(2+)</name>
        <dbReference type="ChEBI" id="CHEBI:29035"/>
        <label>1</label>
    </ligand>
</feature>
<evidence type="ECO:0000256" key="5">
    <source>
        <dbReference type="HAMAP-Rule" id="MF_00737"/>
    </source>
</evidence>
<dbReference type="Pfam" id="PF00491">
    <property type="entry name" value="Arginase"/>
    <property type="match status" value="1"/>
</dbReference>
<evidence type="ECO:0000256" key="8">
    <source>
        <dbReference type="RuleBase" id="RU003684"/>
    </source>
</evidence>
<evidence type="ECO:0000313" key="10">
    <source>
        <dbReference type="EMBL" id="MFD2675299.1"/>
    </source>
</evidence>
<comment type="function">
    <text evidence="5">Catalyzes the conversion of N-formimidoyl-L-glutamate to L-glutamate and formamide.</text>
</comment>
<dbReference type="SUPFAM" id="SSF52768">
    <property type="entry name" value="Arginase/deacetylase"/>
    <property type="match status" value="1"/>
</dbReference>
<dbReference type="EMBL" id="JBHUNF010000004">
    <property type="protein sequence ID" value="MFD2675299.1"/>
    <property type="molecule type" value="Genomic_DNA"/>
</dbReference>
<evidence type="ECO:0000313" key="11">
    <source>
        <dbReference type="Proteomes" id="UP001597453"/>
    </source>
</evidence>
<dbReference type="PRINTS" id="PR00116">
    <property type="entry name" value="ARGINASE"/>
</dbReference>
<sequence>MTISDAPIAHSSFDWPGREDGPGDAHLRWHHQVAAGDAESARIHIVGFGSDEGVRRNGGRVGAADAPDAIRAALANLAVPFRQAAVDHGTIYVTGTDLESGQAAQAAAVTTALGASHANNGVTVALGGGHETSWPTYLGTREQLAPSERTAIINLDAHFDLRAQDAPSSGTPFLQMARDCQSSGRSFDYSVIGISTPNNTRALFDTAAALGVSVLTDEQCDADRLAAFIQPILERADHVHLSIDLDVLPAHEAPGVSAPAALGVSLGRLLPVVRTIAQSGLLRVVDVVELNPRHDQDARTARAAARLIHEIVYALPA</sequence>
<dbReference type="PIRSF" id="PIRSF036979">
    <property type="entry name" value="Arginase"/>
    <property type="match status" value="1"/>
</dbReference>
<feature type="binding site" evidence="5">
    <location>
        <position position="158"/>
    </location>
    <ligand>
        <name>Mn(2+)</name>
        <dbReference type="ChEBI" id="CHEBI:29035"/>
        <label>2</label>
    </ligand>
</feature>
<protein>
    <recommendedName>
        <fullName evidence="5 6">Formimidoylglutamase</fullName>
        <ecNumber evidence="5 6">3.5.3.8</ecNumber>
    </recommendedName>
    <alternativeName>
        <fullName evidence="5">Formiminoglutamase</fullName>
    </alternativeName>
    <alternativeName>
        <fullName evidence="5">Formiminoglutamate hydrolase</fullName>
    </alternativeName>
</protein>
<keyword evidence="11" id="KW-1185">Reference proteome</keyword>
<accession>A0ABW5RLJ6</accession>